<proteinExistence type="predicted"/>
<feature type="coiled-coil region" evidence="1">
    <location>
        <begin position="15"/>
        <end position="42"/>
    </location>
</feature>
<dbReference type="EMBL" id="OY660875">
    <property type="protein sequence ID" value="CAJ1069768.1"/>
    <property type="molecule type" value="Genomic_DNA"/>
</dbReference>
<organism evidence="2 3">
    <name type="scientific">Xyrichtys novacula</name>
    <name type="common">Pearly razorfish</name>
    <name type="synonym">Hemipteronotus novacula</name>
    <dbReference type="NCBI Taxonomy" id="13765"/>
    <lineage>
        <taxon>Eukaryota</taxon>
        <taxon>Metazoa</taxon>
        <taxon>Chordata</taxon>
        <taxon>Craniata</taxon>
        <taxon>Vertebrata</taxon>
        <taxon>Euteleostomi</taxon>
        <taxon>Actinopterygii</taxon>
        <taxon>Neopterygii</taxon>
        <taxon>Teleostei</taxon>
        <taxon>Neoteleostei</taxon>
        <taxon>Acanthomorphata</taxon>
        <taxon>Eupercaria</taxon>
        <taxon>Labriformes</taxon>
        <taxon>Labridae</taxon>
        <taxon>Xyrichtys</taxon>
    </lineage>
</organism>
<gene>
    <name evidence="2" type="ORF">XNOV1_A001058</name>
</gene>
<name>A0AAV1G8R1_XYRNO</name>
<evidence type="ECO:0000256" key="1">
    <source>
        <dbReference type="SAM" id="Coils"/>
    </source>
</evidence>
<evidence type="ECO:0000313" key="2">
    <source>
        <dbReference type="EMBL" id="CAJ1069768.1"/>
    </source>
</evidence>
<reference evidence="2" key="1">
    <citation type="submission" date="2023-08" db="EMBL/GenBank/DDBJ databases">
        <authorList>
            <person name="Alioto T."/>
            <person name="Alioto T."/>
            <person name="Gomez Garrido J."/>
        </authorList>
    </citation>
    <scope>NUCLEOTIDE SEQUENCE</scope>
</reference>
<sequence>MPEHLKMPCGDCQLLQKNNRSITNLKEDIRRLSDELKKKDRLLTSFIDITSAQSKKLAVMNSAIANTVLWDPATRPGSSSCSTPNHRATWTEVVRGRKKSDHQEIASPPLNLSNRFAALLDLYWMHSADLSRDAAAPTRSAAGPRSGRAEPVAARVFHVQPSAGINGNNAPGYSFAAAAAAVSFPTAGSSSTSRPGNPRSRLPRLNTWITEANHVLDEASPPRAGSEELGDPLEHLTQLAGLDGREMAKSRFSRLMEL</sequence>
<dbReference type="AlphaFoldDB" id="A0AAV1G8R1"/>
<evidence type="ECO:0000313" key="3">
    <source>
        <dbReference type="Proteomes" id="UP001178508"/>
    </source>
</evidence>
<protein>
    <submittedName>
        <fullName evidence="2">Uncharacterized protein</fullName>
    </submittedName>
</protein>
<dbReference type="Proteomes" id="UP001178508">
    <property type="component" value="Chromosome 12"/>
</dbReference>
<keyword evidence="1" id="KW-0175">Coiled coil</keyword>
<accession>A0AAV1G8R1</accession>
<keyword evidence="3" id="KW-1185">Reference proteome</keyword>